<name>A0A6J5KTX4_9CAUD</name>
<gene>
    <name evidence="1" type="ORF">UFOVP65_28</name>
</gene>
<dbReference type="EMBL" id="LR796179">
    <property type="protein sequence ID" value="CAB4124752.1"/>
    <property type="molecule type" value="Genomic_DNA"/>
</dbReference>
<organism evidence="1">
    <name type="scientific">uncultured Caudovirales phage</name>
    <dbReference type="NCBI Taxonomy" id="2100421"/>
    <lineage>
        <taxon>Viruses</taxon>
        <taxon>Duplodnaviria</taxon>
        <taxon>Heunggongvirae</taxon>
        <taxon>Uroviricota</taxon>
        <taxon>Caudoviricetes</taxon>
        <taxon>Peduoviridae</taxon>
        <taxon>Maltschvirus</taxon>
        <taxon>Maltschvirus maltsch</taxon>
    </lineage>
</organism>
<proteinExistence type="predicted"/>
<accession>A0A6J5KTX4</accession>
<sequence length="121" mass="13431">MTKTTPQVVIKAIEDAIRLLNITKCQFKVISPTGDEFGALEVAPKKKKRHVTNRAYGELSAHYDKHIDYSAAPGDCVRIPLGKYTGHEIRAGACSKLSTLWGKKTYKTVITDDEVQILRTA</sequence>
<protein>
    <submittedName>
        <fullName evidence="1">Uncharacterized protein</fullName>
    </submittedName>
</protein>
<evidence type="ECO:0000313" key="1">
    <source>
        <dbReference type="EMBL" id="CAB4124752.1"/>
    </source>
</evidence>
<reference evidence="1" key="1">
    <citation type="submission" date="2020-04" db="EMBL/GenBank/DDBJ databases">
        <authorList>
            <person name="Chiriac C."/>
            <person name="Salcher M."/>
            <person name="Ghai R."/>
            <person name="Kavagutti S V."/>
        </authorList>
    </citation>
    <scope>NUCLEOTIDE SEQUENCE</scope>
</reference>